<dbReference type="EMBL" id="AF369954">
    <property type="protein sequence ID" value="AAK84129.1"/>
    <property type="molecule type" value="Genomic_DNA"/>
</dbReference>
<proteinExistence type="predicted"/>
<name>Q93NL3_YEREN</name>
<organism evidence="2">
    <name type="scientific">Yersinia enterocolitica</name>
    <dbReference type="NCBI Taxonomy" id="630"/>
    <lineage>
        <taxon>Bacteria</taxon>
        <taxon>Pseudomonadati</taxon>
        <taxon>Pseudomonadota</taxon>
        <taxon>Gammaproteobacteria</taxon>
        <taxon>Enterobacterales</taxon>
        <taxon>Yersiniaceae</taxon>
        <taxon>Yersinia</taxon>
    </lineage>
</organism>
<sequence>MSQQSEPDIRQTALEKVLIKHQVMKASRYEKTLTAQAKKQASEHCQQAQQAEEIQRIAYQQGYQDGLQKLLADLLLGLESSQRQYQQTLASSEARLQTLLEEMFSDPRMYEIVSDHFIRQHSESLQIQIHLPPSLLKKLKPTLAEMQHITVLGGAEESIALEVNNEILHFSPESAAQRTLPHILSLPARCTILQSRKALYSKLSEQFGHSGERHDNYDDSLHVENGSSDQ</sequence>
<feature type="compositionally biased region" description="Basic and acidic residues" evidence="1">
    <location>
        <begin position="210"/>
        <end position="222"/>
    </location>
</feature>
<dbReference type="AlphaFoldDB" id="Q93NL3"/>
<feature type="region of interest" description="Disordered" evidence="1">
    <location>
        <begin position="209"/>
        <end position="230"/>
    </location>
</feature>
<protein>
    <submittedName>
        <fullName evidence="2">Uncharacterized protein</fullName>
    </submittedName>
</protein>
<evidence type="ECO:0000256" key="1">
    <source>
        <dbReference type="SAM" id="MobiDB-lite"/>
    </source>
</evidence>
<accession>Q93NL3</accession>
<evidence type="ECO:0000313" key="2">
    <source>
        <dbReference type="EMBL" id="AAK84129.1"/>
    </source>
</evidence>
<reference evidence="2" key="1">
    <citation type="submission" date="2001-04" db="EMBL/GenBank/DDBJ databases">
        <authorList>
            <person name="Foultier B.G.F."/>
            <person name="Mueller S."/>
            <person name="Purnelle B."/>
            <person name="Troisfontaines P."/>
            <person name="Cornelis G.R."/>
        </authorList>
    </citation>
    <scope>NUCLEOTIDE SEQUENCE</scope>
    <source>
        <strain evidence="2">A127</strain>
    </source>
</reference>
<reference evidence="2" key="2">
    <citation type="journal article" date="2002" name="J. Mol. Evol.">
        <title>Characterization of the ysa pathogenicity locus in the chromosome of Yersinia enterocolitica and phylogeny analysis of type III secretion systems.</title>
        <authorList>
            <person name="Foultier B."/>
            <person name="Troisfontaines P."/>
            <person name="Muller S."/>
            <person name="Opperdoes F.R."/>
            <person name="Cornelis G.R."/>
        </authorList>
    </citation>
    <scope>NUCLEOTIDE SEQUENCE</scope>
    <source>
        <strain evidence="2">A127</strain>
    </source>
</reference>